<evidence type="ECO:0000313" key="3">
    <source>
        <dbReference type="Proteomes" id="UP000678228"/>
    </source>
</evidence>
<name>A0A941ATH7_9BACI</name>
<evidence type="ECO:0000256" key="1">
    <source>
        <dbReference type="SAM" id="MobiDB-lite"/>
    </source>
</evidence>
<keyword evidence="3" id="KW-1185">Reference proteome</keyword>
<protein>
    <recommendedName>
        <fullName evidence="4">Lipoprotein</fullName>
    </recommendedName>
</protein>
<feature type="compositionally biased region" description="Low complexity" evidence="1">
    <location>
        <begin position="57"/>
        <end position="81"/>
    </location>
</feature>
<dbReference type="AlphaFoldDB" id="A0A941ATH7"/>
<dbReference type="Proteomes" id="UP000678228">
    <property type="component" value="Unassembled WGS sequence"/>
</dbReference>
<proteinExistence type="predicted"/>
<feature type="region of interest" description="Disordered" evidence="1">
    <location>
        <begin position="37"/>
        <end position="103"/>
    </location>
</feature>
<accession>A0A941ATH7</accession>
<dbReference type="PROSITE" id="PS51257">
    <property type="entry name" value="PROKAR_LIPOPROTEIN"/>
    <property type="match status" value="1"/>
</dbReference>
<comment type="caution">
    <text evidence="2">The sequence shown here is derived from an EMBL/GenBank/DDBJ whole genome shotgun (WGS) entry which is preliminary data.</text>
</comment>
<gene>
    <name evidence="2" type="ORF">J7W16_11835</name>
</gene>
<organism evidence="2 3">
    <name type="scientific">Halalkalibacter suaedae</name>
    <dbReference type="NCBI Taxonomy" id="2822140"/>
    <lineage>
        <taxon>Bacteria</taxon>
        <taxon>Bacillati</taxon>
        <taxon>Bacillota</taxon>
        <taxon>Bacilli</taxon>
        <taxon>Bacillales</taxon>
        <taxon>Bacillaceae</taxon>
        <taxon>Halalkalibacter</taxon>
    </lineage>
</organism>
<evidence type="ECO:0008006" key="4">
    <source>
        <dbReference type="Google" id="ProtNLM"/>
    </source>
</evidence>
<dbReference type="EMBL" id="JAGKSQ010000004">
    <property type="protein sequence ID" value="MBP3951824.1"/>
    <property type="molecule type" value="Genomic_DNA"/>
</dbReference>
<sequence length="222" mass="25347">MKKRYFILYSFVLVLLLFVLGSCSKLETDNSLVDTNIKEEHQMESSTSANKDRSPTSNNDSDNLDNHSNSNSTSASNLNESTAENTKIESNEDSQESIKEESESITKNFDLESYLNTNYLIDGTHYKIKSWGEVEGTNRIDYRVDIVPDTKEFSAEITKIFKSGEPYGDKRTETMMNIARNILTDLPEINNKVHIDSVNWVSYDGEFEVMLIQDYEQSTISE</sequence>
<feature type="compositionally biased region" description="Basic and acidic residues" evidence="1">
    <location>
        <begin position="86"/>
        <end position="103"/>
    </location>
</feature>
<dbReference type="RefSeq" id="WP_210597512.1">
    <property type="nucleotide sequence ID" value="NZ_JAGKSQ010000004.1"/>
</dbReference>
<evidence type="ECO:0000313" key="2">
    <source>
        <dbReference type="EMBL" id="MBP3951824.1"/>
    </source>
</evidence>
<reference evidence="2" key="1">
    <citation type="submission" date="2021-03" db="EMBL/GenBank/DDBJ databases">
        <title>Bacillus suaedae sp. nov., isolated from Suaeda aralocaspica.</title>
        <authorList>
            <person name="Lei R.F.R."/>
        </authorList>
    </citation>
    <scope>NUCLEOTIDE SEQUENCE</scope>
    <source>
        <strain evidence="2">YZJH907-2</strain>
    </source>
</reference>